<protein>
    <submittedName>
        <fullName evidence="2">Uncharacterized protein</fullName>
    </submittedName>
</protein>
<evidence type="ECO:0000313" key="3">
    <source>
        <dbReference type="Proteomes" id="UP001237780"/>
    </source>
</evidence>
<keyword evidence="1" id="KW-0812">Transmembrane</keyword>
<comment type="caution">
    <text evidence="2">The sequence shown here is derived from an EMBL/GenBank/DDBJ whole genome shotgun (WGS) entry which is preliminary data.</text>
</comment>
<dbReference type="EMBL" id="JAUSZT010000002">
    <property type="protein sequence ID" value="MDQ0995958.1"/>
    <property type="molecule type" value="Genomic_DNA"/>
</dbReference>
<keyword evidence="1" id="KW-0472">Membrane</keyword>
<feature type="transmembrane region" description="Helical" evidence="1">
    <location>
        <begin position="41"/>
        <end position="63"/>
    </location>
</feature>
<keyword evidence="1" id="KW-1133">Transmembrane helix</keyword>
<reference evidence="2 3" key="1">
    <citation type="submission" date="2023-07" db="EMBL/GenBank/DDBJ databases">
        <title>Comparative genomics of wheat-associated soil bacteria to identify genetic determinants of phenazine resistance.</title>
        <authorList>
            <person name="Mouncey N."/>
        </authorList>
    </citation>
    <scope>NUCLEOTIDE SEQUENCE [LARGE SCALE GENOMIC DNA]</scope>
    <source>
        <strain evidence="2 3">W4I11</strain>
    </source>
</reference>
<gene>
    <name evidence="2" type="ORF">QFZ34_001135</name>
</gene>
<organism evidence="2 3">
    <name type="scientific">Phyllobacterium ifriqiyense</name>
    <dbReference type="NCBI Taxonomy" id="314238"/>
    <lineage>
        <taxon>Bacteria</taxon>
        <taxon>Pseudomonadati</taxon>
        <taxon>Pseudomonadota</taxon>
        <taxon>Alphaproteobacteria</taxon>
        <taxon>Hyphomicrobiales</taxon>
        <taxon>Phyllobacteriaceae</taxon>
        <taxon>Phyllobacterium</taxon>
    </lineage>
</organism>
<keyword evidence="3" id="KW-1185">Reference proteome</keyword>
<evidence type="ECO:0000313" key="2">
    <source>
        <dbReference type="EMBL" id="MDQ0995958.1"/>
    </source>
</evidence>
<name>A0ABU0S5C5_9HYPH</name>
<accession>A0ABU0S5C5</accession>
<dbReference type="Proteomes" id="UP001237780">
    <property type="component" value="Unassembled WGS sequence"/>
</dbReference>
<evidence type="ECO:0000256" key="1">
    <source>
        <dbReference type="SAM" id="Phobius"/>
    </source>
</evidence>
<sequence length="180" mass="19725">MDGQALNPKTSSTGLERWRGSDGSWSGIVNETGHLARHLPLVATLLLASLAAIALVAAVSVGIGDLSIPLSTTFFARANRMERTAVEIKRIRTMTRNYRLRRALMADFAVQEFFFPAPSCSHCCAIRLPGDMRRRMPISQLLVSSNSDVFRTAQCLRMVPYPLCGGSGRLLSCQDGRKAQ</sequence>
<proteinExistence type="predicted"/>